<evidence type="ECO:0000313" key="1">
    <source>
        <dbReference type="EMBL" id="NYE04919.1"/>
    </source>
</evidence>
<reference evidence="2" key="1">
    <citation type="submission" date="2020-07" db="EMBL/GenBank/DDBJ databases">
        <authorList>
            <person name="Partida-Martinez L."/>
            <person name="Huntemann M."/>
            <person name="Clum A."/>
            <person name="Wang J."/>
            <person name="Palaniappan K."/>
            <person name="Ritter S."/>
            <person name="Chen I.-M."/>
            <person name="Stamatis D."/>
            <person name="Reddy T."/>
            <person name="O'Malley R."/>
            <person name="Daum C."/>
            <person name="Shapiro N."/>
            <person name="Ivanova N."/>
            <person name="Kyrpides N."/>
            <person name="Woyke T."/>
        </authorList>
    </citation>
    <scope>NUCLEOTIDE SEQUENCE [LARGE SCALE GENOMIC DNA]</scope>
    <source>
        <strain evidence="2">AT2.8</strain>
    </source>
</reference>
<dbReference type="GO" id="GO:0046983">
    <property type="term" value="F:protein dimerization activity"/>
    <property type="evidence" value="ECO:0007669"/>
    <property type="project" value="InterPro"/>
</dbReference>
<organism evidence="1 2">
    <name type="scientific">Neobacillus niacini</name>
    <dbReference type="NCBI Taxonomy" id="86668"/>
    <lineage>
        <taxon>Bacteria</taxon>
        <taxon>Bacillati</taxon>
        <taxon>Bacillota</taxon>
        <taxon>Bacilli</taxon>
        <taxon>Bacillales</taxon>
        <taxon>Bacillaceae</taxon>
        <taxon>Neobacillus</taxon>
    </lineage>
</organism>
<dbReference type="InterPro" id="IPR036638">
    <property type="entry name" value="HLH_DNA-bd_sf"/>
</dbReference>
<name>A0A852TAG4_9BACI</name>
<dbReference type="EMBL" id="JACCBX010000003">
    <property type="protein sequence ID" value="NYE04919.1"/>
    <property type="molecule type" value="Genomic_DNA"/>
</dbReference>
<comment type="caution">
    <text evidence="1">The sequence shown here is derived from an EMBL/GenBank/DDBJ whole genome shotgun (WGS) entry which is preliminary data.</text>
</comment>
<dbReference type="SUPFAM" id="SSF140500">
    <property type="entry name" value="BAS1536-like"/>
    <property type="match status" value="1"/>
</dbReference>
<dbReference type="Pfam" id="PF09388">
    <property type="entry name" value="SpoOE-like"/>
    <property type="match status" value="1"/>
</dbReference>
<evidence type="ECO:0008006" key="3">
    <source>
        <dbReference type="Google" id="ProtNLM"/>
    </source>
</evidence>
<dbReference type="Gene3D" id="4.10.280.10">
    <property type="entry name" value="Helix-loop-helix DNA-binding domain"/>
    <property type="match status" value="1"/>
</dbReference>
<accession>A0A852TAG4</accession>
<gene>
    <name evidence="1" type="ORF">F4694_001668</name>
</gene>
<dbReference type="GO" id="GO:0043937">
    <property type="term" value="P:regulation of sporulation"/>
    <property type="evidence" value="ECO:0007669"/>
    <property type="project" value="InterPro"/>
</dbReference>
<dbReference type="InterPro" id="IPR037208">
    <property type="entry name" value="Spo0E-like_sf"/>
</dbReference>
<reference evidence="2" key="2">
    <citation type="submission" date="2020-08" db="EMBL/GenBank/DDBJ databases">
        <title>The Agave Microbiome: Exploring the role of microbial communities in plant adaptations to desert environments.</title>
        <authorList>
            <person name="Partida-Martinez L.P."/>
        </authorList>
    </citation>
    <scope>NUCLEOTIDE SEQUENCE [LARGE SCALE GENOMIC DNA]</scope>
    <source>
        <strain evidence="2">AT2.8</strain>
    </source>
</reference>
<dbReference type="InterPro" id="IPR018540">
    <property type="entry name" value="Spo0E-like"/>
</dbReference>
<sequence>MNKDLIKRIEKLRKKMISVGMTKGFTAEETINLSQEVDNLLNLT</sequence>
<evidence type="ECO:0000313" key="2">
    <source>
        <dbReference type="Proteomes" id="UP000548423"/>
    </source>
</evidence>
<protein>
    <recommendedName>
        <fullName evidence="3">Aspartyl-phosphate phosphatase Spo0E family protein</fullName>
    </recommendedName>
</protein>
<dbReference type="AlphaFoldDB" id="A0A852TAG4"/>
<dbReference type="Proteomes" id="UP000548423">
    <property type="component" value="Unassembled WGS sequence"/>
</dbReference>
<proteinExistence type="predicted"/>